<keyword evidence="1" id="KW-1133">Transmembrane helix</keyword>
<feature type="transmembrane region" description="Helical" evidence="1">
    <location>
        <begin position="80"/>
        <end position="97"/>
    </location>
</feature>
<sequence length="118" mass="13074">MSAKEQERYVPLSERLNQDVWHDNFVPKYSALASAKPSLLILTGVWLIFAPMALMSAATLIGTVFAFLSGEAANQAAPGLVLLGSLLWLLLVIAVLTKQTRRYWLAKRPLETETTETE</sequence>
<keyword evidence="1" id="KW-0812">Transmembrane</keyword>
<name>A0ABP9VUE4_9BACT</name>
<keyword evidence="3" id="KW-1185">Reference proteome</keyword>
<accession>A0ABP9VUE4</accession>
<reference evidence="2 3" key="1">
    <citation type="submission" date="2024-02" db="EMBL/GenBank/DDBJ databases">
        <title>Rhodopirellula caenicola NBRC 110016.</title>
        <authorList>
            <person name="Ichikawa N."/>
            <person name="Katano-Makiyama Y."/>
            <person name="Hidaka K."/>
        </authorList>
    </citation>
    <scope>NUCLEOTIDE SEQUENCE [LARGE SCALE GENOMIC DNA]</scope>
    <source>
        <strain evidence="2 3">NBRC 110016</strain>
    </source>
</reference>
<evidence type="ECO:0000313" key="2">
    <source>
        <dbReference type="EMBL" id="GAA5508772.1"/>
    </source>
</evidence>
<evidence type="ECO:0000313" key="3">
    <source>
        <dbReference type="Proteomes" id="UP001416858"/>
    </source>
</evidence>
<dbReference type="Proteomes" id="UP001416858">
    <property type="component" value="Unassembled WGS sequence"/>
</dbReference>
<comment type="caution">
    <text evidence="2">The sequence shown here is derived from an EMBL/GenBank/DDBJ whole genome shotgun (WGS) entry which is preliminary data.</text>
</comment>
<gene>
    <name evidence="2" type="ORF">Rcae01_04241</name>
</gene>
<protein>
    <submittedName>
        <fullName evidence="2">Uncharacterized protein</fullName>
    </submittedName>
</protein>
<evidence type="ECO:0000256" key="1">
    <source>
        <dbReference type="SAM" id="Phobius"/>
    </source>
</evidence>
<proteinExistence type="predicted"/>
<dbReference type="EMBL" id="BAABRO010000011">
    <property type="protein sequence ID" value="GAA5508772.1"/>
    <property type="molecule type" value="Genomic_DNA"/>
</dbReference>
<organism evidence="2 3">
    <name type="scientific">Novipirellula caenicola</name>
    <dbReference type="NCBI Taxonomy" id="1536901"/>
    <lineage>
        <taxon>Bacteria</taxon>
        <taxon>Pseudomonadati</taxon>
        <taxon>Planctomycetota</taxon>
        <taxon>Planctomycetia</taxon>
        <taxon>Pirellulales</taxon>
        <taxon>Pirellulaceae</taxon>
        <taxon>Novipirellula</taxon>
    </lineage>
</organism>
<feature type="transmembrane region" description="Helical" evidence="1">
    <location>
        <begin position="39"/>
        <end position="68"/>
    </location>
</feature>
<keyword evidence="1" id="KW-0472">Membrane</keyword>
<dbReference type="RefSeq" id="WP_345685535.1">
    <property type="nucleotide sequence ID" value="NZ_BAABRO010000011.1"/>
</dbReference>